<evidence type="ECO:0000313" key="3">
    <source>
        <dbReference type="Proteomes" id="UP000819052"/>
    </source>
</evidence>
<reference evidence="2 3" key="1">
    <citation type="submission" date="2019-09" db="EMBL/GenBank/DDBJ databases">
        <title>Taxonomy of Antarctic Massilia spp.: description of Massilia rubra sp. nov., Massilia aquatica sp. nov., Massilia mucilaginosa sp. nov., Massilia frigida sp. nov. isolated from streams, lakes and regoliths.</title>
        <authorList>
            <person name="Holochova P."/>
            <person name="Sedlacek I."/>
            <person name="Kralova S."/>
            <person name="Maslanova I."/>
            <person name="Busse H.-J."/>
            <person name="Stankova E."/>
            <person name="Vrbovska V."/>
            <person name="Kovarovic V."/>
            <person name="Bartak M."/>
            <person name="Svec P."/>
            <person name="Pantucek R."/>
        </authorList>
    </citation>
    <scope>NUCLEOTIDE SEQUENCE [LARGE SCALE GENOMIC DNA]</scope>
    <source>
        <strain evidence="2 3">CCM 8693</strain>
    </source>
</reference>
<feature type="domain" description="DUF7674" evidence="1">
    <location>
        <begin position="22"/>
        <end position="122"/>
    </location>
</feature>
<evidence type="ECO:0000259" key="1">
    <source>
        <dbReference type="Pfam" id="PF24722"/>
    </source>
</evidence>
<accession>A0ABX0ME24</accession>
<dbReference type="EMBL" id="VVIW01000013">
    <property type="protein sequence ID" value="NHZ42512.1"/>
    <property type="molecule type" value="Genomic_DNA"/>
</dbReference>
<dbReference type="Proteomes" id="UP000819052">
    <property type="component" value="Unassembled WGS sequence"/>
</dbReference>
<dbReference type="Pfam" id="PF24722">
    <property type="entry name" value="DUF7674"/>
    <property type="match status" value="1"/>
</dbReference>
<sequence length="131" mass="15150">MYIAENRLVSNIRTRFPEGAALTGKWLAERNWDPAEYDDYPHTWVEAFAGRITEAIKRKDSAAIRAQTGFLADQYRANPDALLSIVDVSYAENIMWDASDEEKAWAWEFIAADIQQFYLQMWRKPTALASR</sequence>
<keyword evidence="3" id="KW-1185">Reference proteome</keyword>
<proteinExistence type="predicted"/>
<organism evidence="2 3">
    <name type="scientific">Massilia aquatica</name>
    <dbReference type="NCBI Taxonomy" id="2609000"/>
    <lineage>
        <taxon>Bacteria</taxon>
        <taxon>Pseudomonadati</taxon>
        <taxon>Pseudomonadota</taxon>
        <taxon>Betaproteobacteria</taxon>
        <taxon>Burkholderiales</taxon>
        <taxon>Oxalobacteraceae</taxon>
        <taxon>Telluria group</taxon>
        <taxon>Massilia</taxon>
    </lineage>
</organism>
<protein>
    <recommendedName>
        <fullName evidence="1">DUF7674 domain-containing protein</fullName>
    </recommendedName>
</protein>
<dbReference type="RefSeq" id="WP_167078514.1">
    <property type="nucleotide sequence ID" value="NZ_VVIW01000013.1"/>
</dbReference>
<dbReference type="InterPro" id="IPR056091">
    <property type="entry name" value="DUF7674"/>
</dbReference>
<evidence type="ECO:0000313" key="2">
    <source>
        <dbReference type="EMBL" id="NHZ42512.1"/>
    </source>
</evidence>
<comment type="caution">
    <text evidence="2">The sequence shown here is derived from an EMBL/GenBank/DDBJ whole genome shotgun (WGS) entry which is preliminary data.</text>
</comment>
<name>A0ABX0ME24_9BURK</name>
<gene>
    <name evidence="2" type="ORF">F1609_20375</name>
</gene>